<gene>
    <name evidence="1" type="ORF">PR048_019342</name>
</gene>
<sequence>MVIEQTLMCDMKSGGGLIQGRGLSDPVLAKWVGVRALQLPYVCHWRTLISKKLNKDVADLLKYELSPYPMTLFDEGCMRKTKKLALYAFPLCSSSIDLKTSYTVVDGGFLLHRVTWNVGTKLFSIFEQYVSYFVNHYAVIFYGYEDVNSTKCAEQKRTGTSKTSVEVIFDENMLAAVQQENFLANKKNKTKLIELGIEASTATGDADGSIVRCDLNKVTSHSSVFVIGEYVDLLVLLTAPIPSDRNVYFMKPGRGNIEDKIYSTRQLQELPFSGSILFIHSFTGYNTTCAIFNKSRLSTLKCFQ</sequence>
<comment type="caution">
    <text evidence="1">The sequence shown here is derived from an EMBL/GenBank/DDBJ whole genome shotgun (WGS) entry which is preliminary data.</text>
</comment>
<evidence type="ECO:0000313" key="1">
    <source>
        <dbReference type="EMBL" id="KAJ8878756.1"/>
    </source>
</evidence>
<protein>
    <submittedName>
        <fullName evidence="1">Uncharacterized protein</fullName>
    </submittedName>
</protein>
<organism evidence="1 2">
    <name type="scientific">Dryococelus australis</name>
    <dbReference type="NCBI Taxonomy" id="614101"/>
    <lineage>
        <taxon>Eukaryota</taxon>
        <taxon>Metazoa</taxon>
        <taxon>Ecdysozoa</taxon>
        <taxon>Arthropoda</taxon>
        <taxon>Hexapoda</taxon>
        <taxon>Insecta</taxon>
        <taxon>Pterygota</taxon>
        <taxon>Neoptera</taxon>
        <taxon>Polyneoptera</taxon>
        <taxon>Phasmatodea</taxon>
        <taxon>Verophasmatodea</taxon>
        <taxon>Anareolatae</taxon>
        <taxon>Phasmatidae</taxon>
        <taxon>Eurycanthinae</taxon>
        <taxon>Dryococelus</taxon>
    </lineage>
</organism>
<dbReference type="Proteomes" id="UP001159363">
    <property type="component" value="Chromosome 6"/>
</dbReference>
<reference evidence="1 2" key="1">
    <citation type="submission" date="2023-02" db="EMBL/GenBank/DDBJ databases">
        <title>LHISI_Scaffold_Assembly.</title>
        <authorList>
            <person name="Stuart O.P."/>
            <person name="Cleave R."/>
            <person name="Magrath M.J.L."/>
            <person name="Mikheyev A.S."/>
        </authorList>
    </citation>
    <scope>NUCLEOTIDE SEQUENCE [LARGE SCALE GENOMIC DNA]</scope>
    <source>
        <strain evidence="1">Daus_M_001</strain>
        <tissue evidence="1">Leg muscle</tissue>
    </source>
</reference>
<keyword evidence="2" id="KW-1185">Reference proteome</keyword>
<name>A0ABQ9H381_9NEOP</name>
<evidence type="ECO:0000313" key="2">
    <source>
        <dbReference type="Proteomes" id="UP001159363"/>
    </source>
</evidence>
<proteinExistence type="predicted"/>
<accession>A0ABQ9H381</accession>
<dbReference type="EMBL" id="JARBHB010000007">
    <property type="protein sequence ID" value="KAJ8878756.1"/>
    <property type="molecule type" value="Genomic_DNA"/>
</dbReference>